<gene>
    <name evidence="1" type="ORF">MES5069_180139</name>
</gene>
<organism evidence="1 2">
    <name type="scientific">Mesorhizobium escarrei</name>
    <dbReference type="NCBI Taxonomy" id="666018"/>
    <lineage>
        <taxon>Bacteria</taxon>
        <taxon>Pseudomonadati</taxon>
        <taxon>Pseudomonadota</taxon>
        <taxon>Alphaproteobacteria</taxon>
        <taxon>Hyphomicrobiales</taxon>
        <taxon>Phyllobacteriaceae</taxon>
        <taxon>Mesorhizobium</taxon>
    </lineage>
</organism>
<dbReference type="Proteomes" id="UP001153050">
    <property type="component" value="Unassembled WGS sequence"/>
</dbReference>
<evidence type="ECO:0000313" key="2">
    <source>
        <dbReference type="Proteomes" id="UP001153050"/>
    </source>
</evidence>
<dbReference type="EMBL" id="CAKXZT010000090">
    <property type="protein sequence ID" value="CAH2397882.1"/>
    <property type="molecule type" value="Genomic_DNA"/>
</dbReference>
<dbReference type="Pfam" id="PF06169">
    <property type="entry name" value="DUF982"/>
    <property type="match status" value="1"/>
</dbReference>
<evidence type="ECO:0008006" key="3">
    <source>
        <dbReference type="Google" id="ProtNLM"/>
    </source>
</evidence>
<reference evidence="1 2" key="1">
    <citation type="submission" date="2022-03" db="EMBL/GenBank/DDBJ databases">
        <authorList>
            <person name="Brunel B."/>
        </authorList>
    </citation>
    <scope>NUCLEOTIDE SEQUENCE [LARGE SCALE GENOMIC DNA]</scope>
    <source>
        <strain evidence="1">STM5069sample</strain>
    </source>
</reference>
<evidence type="ECO:0000313" key="1">
    <source>
        <dbReference type="EMBL" id="CAH2397882.1"/>
    </source>
</evidence>
<keyword evidence="2" id="KW-1185">Reference proteome</keyword>
<accession>A0ABM9DMQ3</accession>
<comment type="caution">
    <text evidence="1">The sequence shown here is derived from an EMBL/GenBank/DDBJ whole genome shotgun (WGS) entry which is preliminary data.</text>
</comment>
<name>A0ABM9DMQ3_9HYPH</name>
<sequence>MNDVPFSEPITLKLQYIELQSIGERKVASSWEAIECMQQWPDRARGRSWRAAYRACRDALDGWRTAGEARTAFVKAARTAGLLVTGRKST</sequence>
<dbReference type="Gene3D" id="6.10.250.730">
    <property type="match status" value="1"/>
</dbReference>
<protein>
    <recommendedName>
        <fullName evidence="3">DUF982 domain-containing protein</fullName>
    </recommendedName>
</protein>
<dbReference type="InterPro" id="IPR010385">
    <property type="entry name" value="DUF982"/>
</dbReference>
<dbReference type="RefSeq" id="WP_254017347.1">
    <property type="nucleotide sequence ID" value="NZ_CAKXZT010000090.1"/>
</dbReference>
<proteinExistence type="predicted"/>